<dbReference type="AlphaFoldDB" id="A0AAW8AJT7"/>
<dbReference type="Proteomes" id="UP001244490">
    <property type="component" value="Unassembled WGS sequence"/>
</dbReference>
<name>A0AAW8AJT7_KLEPN</name>
<gene>
    <name evidence="1" type="ORF">Q6294_28635</name>
</gene>
<comment type="caution">
    <text evidence="1">The sequence shown here is derived from an EMBL/GenBank/DDBJ whole genome shotgun (WGS) entry which is preliminary data.</text>
</comment>
<evidence type="ECO:0000313" key="1">
    <source>
        <dbReference type="EMBL" id="MDP0970924.1"/>
    </source>
</evidence>
<keyword evidence="1" id="KW-0540">Nuclease</keyword>
<dbReference type="GO" id="GO:0004519">
    <property type="term" value="F:endonuclease activity"/>
    <property type="evidence" value="ECO:0007669"/>
    <property type="project" value="UniProtKB-KW"/>
</dbReference>
<reference evidence="1" key="1">
    <citation type="submission" date="2023-07" db="EMBL/GenBank/DDBJ databases">
        <authorList>
            <person name="Peng Z."/>
        </authorList>
    </citation>
    <scope>NUCLEOTIDE SEQUENCE</scope>
    <source>
        <strain evidence="1">KP219</strain>
    </source>
</reference>
<organism evidence="1 2">
    <name type="scientific">Klebsiella pneumoniae</name>
    <dbReference type="NCBI Taxonomy" id="573"/>
    <lineage>
        <taxon>Bacteria</taxon>
        <taxon>Pseudomonadati</taxon>
        <taxon>Pseudomonadota</taxon>
        <taxon>Gammaproteobacteria</taxon>
        <taxon>Enterobacterales</taxon>
        <taxon>Enterobacteriaceae</taxon>
        <taxon>Klebsiella/Raoultella group</taxon>
        <taxon>Klebsiella</taxon>
        <taxon>Klebsiella pneumoniae complex</taxon>
    </lineage>
</organism>
<accession>A0AAW8AJT7</accession>
<keyword evidence="1" id="KW-0378">Hydrolase</keyword>
<evidence type="ECO:0000313" key="2">
    <source>
        <dbReference type="Proteomes" id="UP001244490"/>
    </source>
</evidence>
<dbReference type="EMBL" id="JAUUIA010000092">
    <property type="protein sequence ID" value="MDP0970924.1"/>
    <property type="molecule type" value="Genomic_DNA"/>
</dbReference>
<protein>
    <submittedName>
        <fullName evidence="1">HNH endonuclease</fullName>
    </submittedName>
</protein>
<feature type="non-terminal residue" evidence="1">
    <location>
        <position position="1"/>
    </location>
</feature>
<proteinExistence type="predicted"/>
<sequence length="116" mass="13599">ANFVSGTPGAISFYVECPANWRQEDKHRALHHFKLLNIANRYRLEAGKHLSEVITQRNSFVKVIRKYSSTATFQQLQSEFIEANLKPIIDLNDFPNYWKRVMYQCLANSEDFFRGI</sequence>
<keyword evidence="1" id="KW-0255">Endonuclease</keyword>